<sequence length="192" mass="21799">MRLTKTIITSLILVMALLQGPLIYYYANGFGGFLTLYPYMLAGFLLSVYLFVKLNHKESNTLFIKIGCITGIILGIATLLSEDVIEYLDWTLRRGTRDQIVKQVKDEKRSGGHLNDGYFPPISNGGNNIVVEKLIDKTVSVTFFINPGLLDHYSAFLYTNDPEKMKSVQERITSGKHKGFAKLDTNWYRVNY</sequence>
<evidence type="ECO:0000313" key="2">
    <source>
        <dbReference type="EMBL" id="MBD1364760.1"/>
    </source>
</evidence>
<evidence type="ECO:0000313" key="3">
    <source>
        <dbReference type="Proteomes" id="UP000606600"/>
    </source>
</evidence>
<keyword evidence="1" id="KW-0812">Transmembrane</keyword>
<keyword evidence="3" id="KW-1185">Reference proteome</keyword>
<organism evidence="2 3">
    <name type="scientific">Mucilaginibacter pankratovii</name>
    <dbReference type="NCBI Taxonomy" id="2772110"/>
    <lineage>
        <taxon>Bacteria</taxon>
        <taxon>Pseudomonadati</taxon>
        <taxon>Bacteroidota</taxon>
        <taxon>Sphingobacteriia</taxon>
        <taxon>Sphingobacteriales</taxon>
        <taxon>Sphingobacteriaceae</taxon>
        <taxon>Mucilaginibacter</taxon>
    </lineage>
</organism>
<feature type="transmembrane region" description="Helical" evidence="1">
    <location>
        <begin position="62"/>
        <end position="80"/>
    </location>
</feature>
<protein>
    <submittedName>
        <fullName evidence="2">Uncharacterized protein</fullName>
    </submittedName>
</protein>
<evidence type="ECO:0000256" key="1">
    <source>
        <dbReference type="SAM" id="Phobius"/>
    </source>
</evidence>
<reference evidence="2 3" key="1">
    <citation type="submission" date="2020-09" db="EMBL/GenBank/DDBJ databases">
        <title>Novel species of Mucilaginibacter isolated from a glacier on the Tibetan Plateau.</title>
        <authorList>
            <person name="Liu Q."/>
            <person name="Xin Y.-H."/>
        </authorList>
    </citation>
    <scope>NUCLEOTIDE SEQUENCE [LARGE SCALE GENOMIC DNA]</scope>
    <source>
        <strain evidence="2 3">ZT4R22</strain>
    </source>
</reference>
<comment type="caution">
    <text evidence="2">The sequence shown here is derived from an EMBL/GenBank/DDBJ whole genome shotgun (WGS) entry which is preliminary data.</text>
</comment>
<dbReference type="RefSeq" id="WP_191189422.1">
    <property type="nucleotide sequence ID" value="NZ_JACWMY010000006.1"/>
</dbReference>
<gene>
    <name evidence="2" type="ORF">IDJ77_13145</name>
</gene>
<dbReference type="EMBL" id="JACWMY010000006">
    <property type="protein sequence ID" value="MBD1364760.1"/>
    <property type="molecule type" value="Genomic_DNA"/>
</dbReference>
<keyword evidence="1" id="KW-0472">Membrane</keyword>
<keyword evidence="1" id="KW-1133">Transmembrane helix</keyword>
<dbReference type="Proteomes" id="UP000606600">
    <property type="component" value="Unassembled WGS sequence"/>
</dbReference>
<proteinExistence type="predicted"/>
<accession>A0ABR7WR20</accession>
<feature type="transmembrane region" description="Helical" evidence="1">
    <location>
        <begin position="33"/>
        <end position="52"/>
    </location>
</feature>
<feature type="transmembrane region" description="Helical" evidence="1">
    <location>
        <begin position="7"/>
        <end position="27"/>
    </location>
</feature>
<name>A0ABR7WR20_9SPHI</name>